<proteinExistence type="predicted"/>
<evidence type="ECO:0000256" key="1">
    <source>
        <dbReference type="SAM" id="SignalP"/>
    </source>
</evidence>
<reference evidence="2" key="1">
    <citation type="submission" date="2013-11" db="EMBL/GenBank/DDBJ databases">
        <title>The Genome Sequence of Phytophthora parasitica CJ02B3.</title>
        <authorList>
            <consortium name="The Broad Institute Genomics Platform"/>
            <person name="Russ C."/>
            <person name="Tyler B."/>
            <person name="Panabieres F."/>
            <person name="Shan W."/>
            <person name="Tripathy S."/>
            <person name="Grunwald N."/>
            <person name="Machado M."/>
            <person name="Johnson C.S."/>
            <person name="Arredondo F."/>
            <person name="Hong C."/>
            <person name="Coffey M."/>
            <person name="Young S.K."/>
            <person name="Zeng Q."/>
            <person name="Gargeya S."/>
            <person name="Fitzgerald M."/>
            <person name="Abouelleil A."/>
            <person name="Alvarado L."/>
            <person name="Chapman S.B."/>
            <person name="Gainer-Dewar J."/>
            <person name="Goldberg J."/>
            <person name="Griggs A."/>
            <person name="Gujja S."/>
            <person name="Hansen M."/>
            <person name="Howarth C."/>
            <person name="Imamovic A."/>
            <person name="Ireland A."/>
            <person name="Larimer J."/>
            <person name="McCowan C."/>
            <person name="Murphy C."/>
            <person name="Pearson M."/>
            <person name="Poon T.W."/>
            <person name="Priest M."/>
            <person name="Roberts A."/>
            <person name="Saif S."/>
            <person name="Shea T."/>
            <person name="Sykes S."/>
            <person name="Wortman J."/>
            <person name="Nusbaum C."/>
            <person name="Birren B."/>
        </authorList>
    </citation>
    <scope>NUCLEOTIDE SEQUENCE [LARGE SCALE GENOMIC DNA]</scope>
    <source>
        <strain evidence="2">CJ02B3</strain>
    </source>
</reference>
<dbReference type="Proteomes" id="UP000053236">
    <property type="component" value="Unassembled WGS sequence"/>
</dbReference>
<evidence type="ECO:0008006" key="3">
    <source>
        <dbReference type="Google" id="ProtNLM"/>
    </source>
</evidence>
<gene>
    <name evidence="2" type="ORF">L915_10541</name>
</gene>
<dbReference type="AlphaFoldDB" id="W2GQB3"/>
<evidence type="ECO:0000313" key="2">
    <source>
        <dbReference type="EMBL" id="ETK84471.1"/>
    </source>
</evidence>
<feature type="signal peptide" evidence="1">
    <location>
        <begin position="1"/>
        <end position="15"/>
    </location>
</feature>
<accession>W2GQB3</accession>
<name>W2GQB3_PHYNI</name>
<dbReference type="EMBL" id="KI686788">
    <property type="protein sequence ID" value="ETK84471.1"/>
    <property type="molecule type" value="Genomic_DNA"/>
</dbReference>
<organism evidence="2">
    <name type="scientific">Phytophthora nicotianae</name>
    <name type="common">Potato buckeye rot agent</name>
    <name type="synonym">Phytophthora parasitica</name>
    <dbReference type="NCBI Taxonomy" id="4792"/>
    <lineage>
        <taxon>Eukaryota</taxon>
        <taxon>Sar</taxon>
        <taxon>Stramenopiles</taxon>
        <taxon>Oomycota</taxon>
        <taxon>Peronosporomycetes</taxon>
        <taxon>Peronosporales</taxon>
        <taxon>Peronosporaceae</taxon>
        <taxon>Phytophthora</taxon>
    </lineage>
</organism>
<protein>
    <recommendedName>
        <fullName evidence="3">Secreted protein</fullName>
    </recommendedName>
</protein>
<feature type="chain" id="PRO_5012723278" description="Secreted protein" evidence="1">
    <location>
        <begin position="16"/>
        <end position="102"/>
    </location>
</feature>
<keyword evidence="1" id="KW-0732">Signal</keyword>
<feature type="non-terminal residue" evidence="2">
    <location>
        <position position="102"/>
    </location>
</feature>
<sequence length="102" mass="11389">MSAAVFFFFAKVAAALFSLMIDHATEAKLRITIIAATTIDNPIGGPYEFFERVLPSEPDEPVEPEMAVVQRGPPHDDEYVHSHRPFTHFPVFNSVLPKLPPI</sequence>